<dbReference type="AlphaFoldDB" id="A0A078JL10"/>
<dbReference type="EMBL" id="LK036142">
    <property type="protein sequence ID" value="CDY67474.1"/>
    <property type="molecule type" value="Genomic_DNA"/>
</dbReference>
<dbReference type="Gene3D" id="3.40.50.2000">
    <property type="entry name" value="Glycogen Phosphorylase B"/>
    <property type="match status" value="1"/>
</dbReference>
<dbReference type="PaxDb" id="3708-A0A078JL10"/>
<evidence type="ECO:0000313" key="2">
    <source>
        <dbReference type="EMBL" id="CDY67474.1"/>
    </source>
</evidence>
<evidence type="ECO:0000256" key="1">
    <source>
        <dbReference type="SAM" id="MobiDB-lite"/>
    </source>
</evidence>
<organism evidence="2 3">
    <name type="scientific">Brassica napus</name>
    <name type="common">Rape</name>
    <dbReference type="NCBI Taxonomy" id="3708"/>
    <lineage>
        <taxon>Eukaryota</taxon>
        <taxon>Viridiplantae</taxon>
        <taxon>Streptophyta</taxon>
        <taxon>Embryophyta</taxon>
        <taxon>Tracheophyta</taxon>
        <taxon>Spermatophyta</taxon>
        <taxon>Magnoliopsida</taxon>
        <taxon>eudicotyledons</taxon>
        <taxon>Gunneridae</taxon>
        <taxon>Pentapetalae</taxon>
        <taxon>rosids</taxon>
        <taxon>malvids</taxon>
        <taxon>Brassicales</taxon>
        <taxon>Brassicaceae</taxon>
        <taxon>Brassiceae</taxon>
        <taxon>Brassica</taxon>
    </lineage>
</organism>
<gene>
    <name evidence="2" type="primary">BnaAnng24340D</name>
    <name evidence="2" type="ORF">GSBRNA2T00063637001</name>
</gene>
<evidence type="ECO:0000313" key="3">
    <source>
        <dbReference type="Proteomes" id="UP000028999"/>
    </source>
</evidence>
<reference evidence="2 3" key="1">
    <citation type="journal article" date="2014" name="Science">
        <title>Plant genetics. Early allopolyploid evolution in the post-Neolithic Brassica napus oilseed genome.</title>
        <authorList>
            <person name="Chalhoub B."/>
            <person name="Denoeud F."/>
            <person name="Liu S."/>
            <person name="Parkin I.A."/>
            <person name="Tang H."/>
            <person name="Wang X."/>
            <person name="Chiquet J."/>
            <person name="Belcram H."/>
            <person name="Tong C."/>
            <person name="Samans B."/>
            <person name="Correa M."/>
            <person name="Da Silva C."/>
            <person name="Just J."/>
            <person name="Falentin C."/>
            <person name="Koh C.S."/>
            <person name="Le Clainche I."/>
            <person name="Bernard M."/>
            <person name="Bento P."/>
            <person name="Noel B."/>
            <person name="Labadie K."/>
            <person name="Alberti A."/>
            <person name="Charles M."/>
            <person name="Arnaud D."/>
            <person name="Guo H."/>
            <person name="Daviaud C."/>
            <person name="Alamery S."/>
            <person name="Jabbari K."/>
            <person name="Zhao M."/>
            <person name="Edger P.P."/>
            <person name="Chelaifa H."/>
            <person name="Tack D."/>
            <person name="Lassalle G."/>
            <person name="Mestiri I."/>
            <person name="Schnel N."/>
            <person name="Le Paslier M.C."/>
            <person name="Fan G."/>
            <person name="Renault V."/>
            <person name="Bayer P.E."/>
            <person name="Golicz A.A."/>
            <person name="Manoli S."/>
            <person name="Lee T.H."/>
            <person name="Thi V.H."/>
            <person name="Chalabi S."/>
            <person name="Hu Q."/>
            <person name="Fan C."/>
            <person name="Tollenaere R."/>
            <person name="Lu Y."/>
            <person name="Battail C."/>
            <person name="Shen J."/>
            <person name="Sidebottom C.H."/>
            <person name="Wang X."/>
            <person name="Canaguier A."/>
            <person name="Chauveau A."/>
            <person name="Berard A."/>
            <person name="Deniot G."/>
            <person name="Guan M."/>
            <person name="Liu Z."/>
            <person name="Sun F."/>
            <person name="Lim Y.P."/>
            <person name="Lyons E."/>
            <person name="Town C.D."/>
            <person name="Bancroft I."/>
            <person name="Wang X."/>
            <person name="Meng J."/>
            <person name="Ma J."/>
            <person name="Pires J.C."/>
            <person name="King G.J."/>
            <person name="Brunel D."/>
            <person name="Delourme R."/>
            <person name="Renard M."/>
            <person name="Aury J.M."/>
            <person name="Adams K.L."/>
            <person name="Batley J."/>
            <person name="Snowdon R.J."/>
            <person name="Tost J."/>
            <person name="Edwards D."/>
            <person name="Zhou Y."/>
            <person name="Hua W."/>
            <person name="Sharpe A.G."/>
            <person name="Paterson A.H."/>
            <person name="Guan C."/>
            <person name="Wincker P."/>
        </authorList>
    </citation>
    <scope>NUCLEOTIDE SEQUENCE [LARGE SCALE GENOMIC DNA]</scope>
    <source>
        <strain evidence="3">cv. Darmor-bzh</strain>
    </source>
</reference>
<sequence length="80" mass="8811">MEESKAPHVAILPSPGMGHLIPLAQSTVKISKNCTKLSPVVHLLRLSPSRRPHRPSTHHSHRNSYLPHRESFEPGAPASL</sequence>
<keyword evidence="3" id="KW-1185">Reference proteome</keyword>
<feature type="region of interest" description="Disordered" evidence="1">
    <location>
        <begin position="46"/>
        <end position="80"/>
    </location>
</feature>
<dbReference type="Proteomes" id="UP000028999">
    <property type="component" value="Unassembled WGS sequence"/>
</dbReference>
<dbReference type="Gramene" id="CDY67474">
    <property type="protein sequence ID" value="CDY67474"/>
    <property type="gene ID" value="GSBRNA2T00063637001"/>
</dbReference>
<feature type="compositionally biased region" description="Basic residues" evidence="1">
    <location>
        <begin position="48"/>
        <end position="62"/>
    </location>
</feature>
<name>A0A078JL10_BRANA</name>
<proteinExistence type="predicted"/>
<protein>
    <submittedName>
        <fullName evidence="2">BnaAnng24340D protein</fullName>
    </submittedName>
</protein>
<accession>A0A078JL10</accession>